<organism evidence="6 7">
    <name type="scientific">Eutrema salsugineum</name>
    <name type="common">Saltwater cress</name>
    <name type="synonym">Sisymbrium salsugineum</name>
    <dbReference type="NCBI Taxonomy" id="72664"/>
    <lineage>
        <taxon>Eukaryota</taxon>
        <taxon>Viridiplantae</taxon>
        <taxon>Streptophyta</taxon>
        <taxon>Embryophyta</taxon>
        <taxon>Tracheophyta</taxon>
        <taxon>Spermatophyta</taxon>
        <taxon>Magnoliopsida</taxon>
        <taxon>eudicotyledons</taxon>
        <taxon>Gunneridae</taxon>
        <taxon>Pentapetalae</taxon>
        <taxon>rosids</taxon>
        <taxon>malvids</taxon>
        <taxon>Brassicales</taxon>
        <taxon>Brassicaceae</taxon>
        <taxon>Eutremeae</taxon>
        <taxon>Eutrema</taxon>
    </lineage>
</organism>
<reference evidence="6 7" key="1">
    <citation type="journal article" date="2013" name="Front. Plant Sci.">
        <title>The Reference Genome of the Halophytic Plant Eutrema salsugineum.</title>
        <authorList>
            <person name="Yang R."/>
            <person name="Jarvis D.E."/>
            <person name="Chen H."/>
            <person name="Beilstein M.A."/>
            <person name="Grimwood J."/>
            <person name="Jenkins J."/>
            <person name="Shu S."/>
            <person name="Prochnik S."/>
            <person name="Xin M."/>
            <person name="Ma C."/>
            <person name="Schmutz J."/>
            <person name="Wing R.A."/>
            <person name="Mitchell-Olds T."/>
            <person name="Schumaker K.S."/>
            <person name="Wang X."/>
        </authorList>
    </citation>
    <scope>NUCLEOTIDE SEQUENCE [LARGE SCALE GENOMIC DNA]</scope>
</reference>
<evidence type="ECO:0000256" key="2">
    <source>
        <dbReference type="ARBA" id="ARBA00022884"/>
    </source>
</evidence>
<feature type="domain" description="RRM" evidence="5">
    <location>
        <begin position="2"/>
        <end position="55"/>
    </location>
</feature>
<feature type="compositionally biased region" description="Basic and acidic residues" evidence="4">
    <location>
        <begin position="213"/>
        <end position="228"/>
    </location>
</feature>
<sequence length="333" mass="36468">MLMEIVSVFGPLKAYRFVVNSDLNQRCAFLEYTDGSVTLKACAGLNGMKLGGSVITAVCALPDASSVAVNENPPFYGIPEHAKPLLGKPKHILKLNNVVDPEVLPSLSEPEVKEILEDVRLECARFGVIKSINIVEHEIKDISGSKTDASLNPESKVMNVSVIEEKDEGSTKADDIVDNVDPGEAVRPESCTGEDKLSEPCSDTATEINTPANEDHASTEPDHCEKVVGESAQDEAENVQEVGSSRAHDETEIPQEEVGSGRAVKTRWDAGDKMEEEEDPKDVFEPGCIFIEYRRPEATRDAAHSLHGRLYENRIVKAEYVSKEVYQIRFPSG</sequence>
<dbReference type="InterPro" id="IPR000504">
    <property type="entry name" value="RRM_dom"/>
</dbReference>
<keyword evidence="1" id="KW-0507">mRNA processing</keyword>
<dbReference type="PANTHER" id="PTHR23139">
    <property type="entry name" value="RNA-BINDING PROTEIN"/>
    <property type="match status" value="1"/>
</dbReference>
<accession>V4NYB1</accession>
<dbReference type="OMA" id="RIINDGN"/>
<dbReference type="InterPro" id="IPR035979">
    <property type="entry name" value="RBD_domain_sf"/>
</dbReference>
<evidence type="ECO:0000313" key="6">
    <source>
        <dbReference type="EMBL" id="ESQ51941.1"/>
    </source>
</evidence>
<dbReference type="InterPro" id="IPR012677">
    <property type="entry name" value="Nucleotide-bd_a/b_plait_sf"/>
</dbReference>
<dbReference type="AlphaFoldDB" id="V4NYB1"/>
<dbReference type="KEGG" id="eus:EUTSA_v10016911mg"/>
<feature type="compositionally biased region" description="Polar residues" evidence="4">
    <location>
        <begin position="201"/>
        <end position="212"/>
    </location>
</feature>
<evidence type="ECO:0000256" key="1">
    <source>
        <dbReference type="ARBA" id="ARBA00022664"/>
    </source>
</evidence>
<dbReference type="GO" id="GO:0003723">
    <property type="term" value="F:RNA binding"/>
    <property type="evidence" value="ECO:0007669"/>
    <property type="project" value="UniProtKB-KW"/>
</dbReference>
<keyword evidence="7" id="KW-1185">Reference proteome</keyword>
<keyword evidence="2" id="KW-0694">RNA-binding</keyword>
<proteinExistence type="predicted"/>
<gene>
    <name evidence="6" type="ORF">EUTSA_v10016911mg</name>
</gene>
<feature type="region of interest" description="Disordered" evidence="4">
    <location>
        <begin position="166"/>
        <end position="266"/>
    </location>
</feature>
<protein>
    <recommendedName>
        <fullName evidence="5">RRM domain-containing protein</fullName>
    </recommendedName>
</protein>
<dbReference type="Gramene" id="ESQ51941">
    <property type="protein sequence ID" value="ESQ51941"/>
    <property type="gene ID" value="EUTSA_v10016911mg"/>
</dbReference>
<keyword evidence="3" id="KW-0508">mRNA splicing</keyword>
<evidence type="ECO:0000259" key="5">
    <source>
        <dbReference type="Pfam" id="PF00076"/>
    </source>
</evidence>
<evidence type="ECO:0000256" key="3">
    <source>
        <dbReference type="ARBA" id="ARBA00023187"/>
    </source>
</evidence>
<evidence type="ECO:0000256" key="4">
    <source>
        <dbReference type="SAM" id="MobiDB-lite"/>
    </source>
</evidence>
<evidence type="ECO:0000313" key="7">
    <source>
        <dbReference type="Proteomes" id="UP000030689"/>
    </source>
</evidence>
<name>V4NYB1_EUTSA</name>
<dbReference type="SUPFAM" id="SSF54928">
    <property type="entry name" value="RNA-binding domain, RBD"/>
    <property type="match status" value="1"/>
</dbReference>
<dbReference type="EMBL" id="KI517385">
    <property type="protein sequence ID" value="ESQ51941.1"/>
    <property type="molecule type" value="Genomic_DNA"/>
</dbReference>
<dbReference type="OrthoDB" id="10266058at2759"/>
<dbReference type="Proteomes" id="UP000030689">
    <property type="component" value="Unassembled WGS sequence"/>
</dbReference>
<dbReference type="STRING" id="72664.V4NYB1"/>
<dbReference type="GO" id="GO:0006397">
    <property type="term" value="P:mRNA processing"/>
    <property type="evidence" value="ECO:0007669"/>
    <property type="project" value="UniProtKB-KW"/>
</dbReference>
<dbReference type="Pfam" id="PF00076">
    <property type="entry name" value="RRM_1"/>
    <property type="match status" value="1"/>
</dbReference>
<dbReference type="eggNOG" id="KOG0120">
    <property type="taxonomic scope" value="Eukaryota"/>
</dbReference>
<dbReference type="GO" id="GO:0008380">
    <property type="term" value="P:RNA splicing"/>
    <property type="evidence" value="ECO:0007669"/>
    <property type="project" value="UniProtKB-KW"/>
</dbReference>
<dbReference type="Gene3D" id="3.30.70.330">
    <property type="match status" value="4"/>
</dbReference>